<dbReference type="EMBL" id="JBHSFZ010000018">
    <property type="protein sequence ID" value="MFC4594517.1"/>
    <property type="molecule type" value="Genomic_DNA"/>
</dbReference>
<sequence>MKMPLDQRLAEQLRQDGFCVIPDALPPETLRRAKEALDNAVTKMRAEGESTFDQKIDYTDANIRVQNLPDRDPIFGELLEWPEAIEIVHHLLGPDAIVASFTANIALPGSRSMKIHSDQALVEPGPWEEITALNIIWCLDDIYEENGATRYLPGSHNIRTFEELPADAEAQMTPFVAKAGSLVAMEGRVWHTSGANVTKDQERRLIFAYYLKPSVRPSVDWEELIKPDAAADH</sequence>
<dbReference type="PANTHER" id="PTHR20883:SF48">
    <property type="entry name" value="ECTOINE DIOXYGENASE"/>
    <property type="match status" value="1"/>
</dbReference>
<evidence type="ECO:0000256" key="1">
    <source>
        <dbReference type="ARBA" id="ARBA00001954"/>
    </source>
</evidence>
<proteinExistence type="predicted"/>
<dbReference type="Gene3D" id="2.60.120.620">
    <property type="entry name" value="q2cbj1_9rhob like domain"/>
    <property type="match status" value="1"/>
</dbReference>
<dbReference type="GO" id="GO:0051213">
    <property type="term" value="F:dioxygenase activity"/>
    <property type="evidence" value="ECO:0007669"/>
    <property type="project" value="UniProtKB-KW"/>
</dbReference>
<reference evidence="3" key="1">
    <citation type="journal article" date="2019" name="Int. J. Syst. Evol. Microbiol.">
        <title>The Global Catalogue of Microorganisms (GCM) 10K type strain sequencing project: providing services to taxonomists for standard genome sequencing and annotation.</title>
        <authorList>
            <consortium name="The Broad Institute Genomics Platform"/>
            <consortium name="The Broad Institute Genome Sequencing Center for Infectious Disease"/>
            <person name="Wu L."/>
            <person name="Ma J."/>
        </authorList>
    </citation>
    <scope>NUCLEOTIDE SEQUENCE [LARGE SCALE GENOMIC DNA]</scope>
    <source>
        <strain evidence="3">NBRC 103632</strain>
    </source>
</reference>
<dbReference type="Pfam" id="PF05721">
    <property type="entry name" value="PhyH"/>
    <property type="match status" value="1"/>
</dbReference>
<keyword evidence="2" id="KW-0560">Oxidoreductase</keyword>
<dbReference type="InterPro" id="IPR008775">
    <property type="entry name" value="Phytyl_CoA_dOase-like"/>
</dbReference>
<organism evidence="2 3">
    <name type="scientific">Sphingobium tyrosinilyticum</name>
    <dbReference type="NCBI Taxonomy" id="2715436"/>
    <lineage>
        <taxon>Bacteria</taxon>
        <taxon>Pseudomonadati</taxon>
        <taxon>Pseudomonadota</taxon>
        <taxon>Alphaproteobacteria</taxon>
        <taxon>Sphingomonadales</taxon>
        <taxon>Sphingomonadaceae</taxon>
        <taxon>Sphingobium</taxon>
    </lineage>
</organism>
<name>A0ABV9F0V4_9SPHN</name>
<dbReference type="SUPFAM" id="SSF51197">
    <property type="entry name" value="Clavaminate synthase-like"/>
    <property type="match status" value="1"/>
</dbReference>
<gene>
    <name evidence="2" type="ORF">ACFO3E_09985</name>
</gene>
<keyword evidence="3" id="KW-1185">Reference proteome</keyword>
<comment type="cofactor">
    <cofactor evidence="1">
        <name>Fe(2+)</name>
        <dbReference type="ChEBI" id="CHEBI:29033"/>
    </cofactor>
</comment>
<evidence type="ECO:0000313" key="2">
    <source>
        <dbReference type="EMBL" id="MFC4594517.1"/>
    </source>
</evidence>
<keyword evidence="2" id="KW-0223">Dioxygenase</keyword>
<protein>
    <submittedName>
        <fullName evidence="2">Phytanoyl-CoA dioxygenase family protein</fullName>
    </submittedName>
</protein>
<comment type="caution">
    <text evidence="2">The sequence shown here is derived from an EMBL/GenBank/DDBJ whole genome shotgun (WGS) entry which is preliminary data.</text>
</comment>
<accession>A0ABV9F0V4</accession>
<evidence type="ECO:0000313" key="3">
    <source>
        <dbReference type="Proteomes" id="UP001595957"/>
    </source>
</evidence>
<dbReference type="PANTHER" id="PTHR20883">
    <property type="entry name" value="PHYTANOYL-COA DIOXYGENASE DOMAIN CONTAINING 1"/>
    <property type="match status" value="1"/>
</dbReference>
<dbReference type="Proteomes" id="UP001595957">
    <property type="component" value="Unassembled WGS sequence"/>
</dbReference>